<sequence>MAQSLQGNGAILPRPQGNGAIPPRPAQPPQENEDHDNGVQLSAASTFVECFPRKVRTGGPHPHTIVETAAMNAVEPPDVTMSVSIPEAWIDNGALSCVQMEAIIYACQSHEQRLPNGWRKGFLIGDGAGVGKGRTIAGIIVHNYELRRKRSIWLSVSSDLRFDTQRDLEDVAGKDYCPIHHLSKFKYGNIRDQQKSTSKGIMFATYASLVGKSKAGESRLQQLIEWFGKDYDGCIIFDECHRAKNLCPKSGTTGSSMIGKCVVDLQRALPNARIVYASATGATEPRNMAYMERLGLWGAGTVFHDFAAFLDIVNRRGMGAMELVAMDMKRRGLYIARQLSFYGVDFNVHEVPLTMDYKKVYDESVAFWTILQAQFSRAFELLAAQNKKSYKNAWTHFYSAAQRFFKHLCIAVKVPMCVEIAKKALEQGKCVVIGLQATGESQTNEALGENEGELETFVSTPKQLLISLIEKYFPVDPDDDFDGKDPLKSLFRGIDSEERKWKRKHSNFDVDEMEKEAKRSKLQGDDESEEADEQVTKPEDDSEENESEVDSEEEEEEEKDDDMEEEVDSEGEDDGYGEIDNSQNDLVAKLMNELSSDSEDDDIENSDTEGSPKNADSDEDERALKLFCADYSSMDHDPWAKRQRLVSETTFEKPVPIIKESKKPIIKKIKKKPKDIKPKVEKISDYAKKITEEMKAADQDLSNSEKYDSGFNDKLLTMDLSKIRPDDVSSTLLAIKEELLDRAAKIGETLPINTLDALIDQLGGSECVAEMTGRRGRVVRDSEGVTSYKRRNDGENVNLDLINIQEKDYFMNGQKFVAIISEAASSGISLHADRRAINKRKRVHITMELPWSADKAVQQFGRTHRSNQEQPPEYLFLISELAGEKRFVSTASKRLQSLGALTHGDRRAVAESDDLSRFSIENKYGKQALQMLYKTFIDPKECPIRPKNLLADVQFFQEARGQMIRTGVLKEANGIITVDRENGLINKFLNRLLLMPVDVQNSIFDYYMSIFAYLVRRAKQEGTYDTGTLDLGSTSDHITRAETRIFGGRLTGTSFELLLHKIHIDRGMTWDDVKGTAALYSDGVFADSATSQKNGSKNICFVYQNPATEIPTIIIVRPNINRTQKPGTVETFLSNHQKYTNMEECKKMWDLQYKMTATQCLHKFNNASGSSCKQGIKCEVGQRIRSYFVCSGAVLTAWQAVEKTFEKFKRNHIQIVRIQTNEHQKLVGLLVNPLIVEHLIHELKNLYHAKLIRTF</sequence>
<organism evidence="1 2">
    <name type="scientific">Panagrolaimus sp. ES5</name>
    <dbReference type="NCBI Taxonomy" id="591445"/>
    <lineage>
        <taxon>Eukaryota</taxon>
        <taxon>Metazoa</taxon>
        <taxon>Ecdysozoa</taxon>
        <taxon>Nematoda</taxon>
        <taxon>Chromadorea</taxon>
        <taxon>Rhabditida</taxon>
        <taxon>Tylenchina</taxon>
        <taxon>Panagrolaimomorpha</taxon>
        <taxon>Panagrolaimoidea</taxon>
        <taxon>Panagrolaimidae</taxon>
        <taxon>Panagrolaimus</taxon>
    </lineage>
</organism>
<accession>A0AC34F6I0</accession>
<evidence type="ECO:0000313" key="1">
    <source>
        <dbReference type="Proteomes" id="UP000887579"/>
    </source>
</evidence>
<reference evidence="2" key="1">
    <citation type="submission" date="2022-11" db="UniProtKB">
        <authorList>
            <consortium name="WormBaseParasite"/>
        </authorList>
    </citation>
    <scope>IDENTIFICATION</scope>
</reference>
<dbReference type="WBParaSite" id="ES5_v2.g12715.t1">
    <property type="protein sequence ID" value="ES5_v2.g12715.t1"/>
    <property type="gene ID" value="ES5_v2.g12715"/>
</dbReference>
<protein>
    <submittedName>
        <fullName evidence="2">Helicase ATP-binding domain-containing protein</fullName>
    </submittedName>
</protein>
<name>A0AC34F6I0_9BILA</name>
<dbReference type="Proteomes" id="UP000887579">
    <property type="component" value="Unplaced"/>
</dbReference>
<proteinExistence type="predicted"/>
<evidence type="ECO:0000313" key="2">
    <source>
        <dbReference type="WBParaSite" id="ES5_v2.g12715.t1"/>
    </source>
</evidence>